<dbReference type="CDD" id="cd04685">
    <property type="entry name" value="NUDIX_Hydrolase"/>
    <property type="match status" value="1"/>
</dbReference>
<dbReference type="PROSITE" id="PS00893">
    <property type="entry name" value="NUDIX_BOX"/>
    <property type="match status" value="1"/>
</dbReference>
<keyword evidence="3" id="KW-0460">Magnesium</keyword>
<comment type="cofactor">
    <cofactor evidence="1">
        <name>Mg(2+)</name>
        <dbReference type="ChEBI" id="CHEBI:18420"/>
    </cofactor>
</comment>
<dbReference type="Gene3D" id="3.90.79.10">
    <property type="entry name" value="Nucleoside Triphosphate Pyrophosphohydrolase"/>
    <property type="match status" value="1"/>
</dbReference>
<keyword evidence="2 4" id="KW-0378">Hydrolase</keyword>
<reference evidence="6" key="1">
    <citation type="journal article" date="2018" name="Genome Biol.">
        <title>SKESA: strategic k-mer extension for scrupulous assemblies.</title>
        <authorList>
            <person name="Souvorov A."/>
            <person name="Agarwala R."/>
            <person name="Lipman D.J."/>
        </authorList>
    </citation>
    <scope>NUCLEOTIDE SEQUENCE</scope>
    <source>
        <strain evidence="6">12-6852</strain>
    </source>
</reference>
<dbReference type="PRINTS" id="PR00502">
    <property type="entry name" value="NUDIXFAMILY"/>
</dbReference>
<organism evidence="6">
    <name type="scientific">Salmonella enterica subsp. houtenae serovar 18:z36,z38:-</name>
    <dbReference type="NCBI Taxonomy" id="2577510"/>
    <lineage>
        <taxon>Bacteria</taxon>
        <taxon>Pseudomonadati</taxon>
        <taxon>Pseudomonadota</taxon>
        <taxon>Gammaproteobacteria</taxon>
        <taxon>Enterobacterales</taxon>
        <taxon>Enterobacteriaceae</taxon>
        <taxon>Salmonella</taxon>
    </lineage>
</organism>
<name>A0A729Q9L4_SALHO</name>
<evidence type="ECO:0000256" key="1">
    <source>
        <dbReference type="ARBA" id="ARBA00001946"/>
    </source>
</evidence>
<evidence type="ECO:0000313" key="6">
    <source>
        <dbReference type="EMBL" id="HAE3260743.1"/>
    </source>
</evidence>
<dbReference type="SUPFAM" id="SSF55811">
    <property type="entry name" value="Nudix"/>
    <property type="match status" value="1"/>
</dbReference>
<dbReference type="PANTHER" id="PTHR43046">
    <property type="entry name" value="GDP-MANNOSE MANNOSYL HYDROLASE"/>
    <property type="match status" value="1"/>
</dbReference>
<dbReference type="InterPro" id="IPR015797">
    <property type="entry name" value="NUDIX_hydrolase-like_dom_sf"/>
</dbReference>
<protein>
    <submittedName>
        <fullName evidence="6">NUDIX domain-containing protein</fullName>
    </submittedName>
</protein>
<sequence length="156" mass="17413">MRTRPSARLLVIDSLNRVLLFRFSHSTDALAGRAYWATPGGGVEAGETFEQAAIRELREETGVIRQSVGACVAERSFQMLLPSSENVEALERFFIVQVSGQEISTTGWSDNEKAVINNHYWWSMDELANTTDTVFPADIISILSTHQIHTDLSLLK</sequence>
<dbReference type="Pfam" id="PF00293">
    <property type="entry name" value="NUDIX"/>
    <property type="match status" value="1"/>
</dbReference>
<dbReference type="InterPro" id="IPR020084">
    <property type="entry name" value="NUDIX_hydrolase_CS"/>
</dbReference>
<evidence type="ECO:0000256" key="3">
    <source>
        <dbReference type="ARBA" id="ARBA00022842"/>
    </source>
</evidence>
<comment type="similarity">
    <text evidence="4">Belongs to the Nudix hydrolase family.</text>
</comment>
<dbReference type="InterPro" id="IPR000086">
    <property type="entry name" value="NUDIX_hydrolase_dom"/>
</dbReference>
<evidence type="ECO:0000259" key="5">
    <source>
        <dbReference type="PROSITE" id="PS51462"/>
    </source>
</evidence>
<dbReference type="PROSITE" id="PS51462">
    <property type="entry name" value="NUDIX"/>
    <property type="match status" value="1"/>
</dbReference>
<dbReference type="PANTHER" id="PTHR43046:SF12">
    <property type="entry name" value="GDP-MANNOSE MANNOSYL HYDROLASE"/>
    <property type="match status" value="1"/>
</dbReference>
<reference evidence="6" key="2">
    <citation type="submission" date="2018-07" db="EMBL/GenBank/DDBJ databases">
        <authorList>
            <consortium name="NCBI Pathogen Detection Project"/>
        </authorList>
    </citation>
    <scope>NUCLEOTIDE SEQUENCE</scope>
    <source>
        <strain evidence="6">12-6852</strain>
    </source>
</reference>
<evidence type="ECO:0000256" key="2">
    <source>
        <dbReference type="ARBA" id="ARBA00022801"/>
    </source>
</evidence>
<gene>
    <name evidence="6" type="ORF">G3430_003027</name>
</gene>
<feature type="domain" description="Nudix hydrolase" evidence="5">
    <location>
        <begin position="1"/>
        <end position="146"/>
    </location>
</feature>
<comment type="caution">
    <text evidence="6">The sequence shown here is derived from an EMBL/GenBank/DDBJ whole genome shotgun (WGS) entry which is preliminary data.</text>
</comment>
<dbReference type="InterPro" id="IPR020476">
    <property type="entry name" value="Nudix_hydrolase"/>
</dbReference>
<evidence type="ECO:0000256" key="4">
    <source>
        <dbReference type="RuleBase" id="RU003476"/>
    </source>
</evidence>
<dbReference type="GO" id="GO:0016787">
    <property type="term" value="F:hydrolase activity"/>
    <property type="evidence" value="ECO:0007669"/>
    <property type="project" value="UniProtKB-KW"/>
</dbReference>
<proteinExistence type="inferred from homology"/>
<dbReference type="EMBL" id="DAAROR010000024">
    <property type="protein sequence ID" value="HAE3260743.1"/>
    <property type="molecule type" value="Genomic_DNA"/>
</dbReference>
<accession>A0A729Q9L4</accession>
<dbReference type="AlphaFoldDB" id="A0A729Q9L4"/>